<feature type="chain" id="PRO_5007911076" evidence="2">
    <location>
        <begin position="23"/>
        <end position="77"/>
    </location>
</feature>
<dbReference type="KEGG" id="mno:Mnod_3906"/>
<protein>
    <submittedName>
        <fullName evidence="3">Uncharacterized protein</fullName>
    </submittedName>
</protein>
<reference evidence="3 5" key="1">
    <citation type="submission" date="2009-01" db="EMBL/GenBank/DDBJ databases">
        <title>Complete sequence of chromosome of Methylobacterium nodulans ORS 2060.</title>
        <authorList>
            <consortium name="US DOE Joint Genome Institute"/>
            <person name="Lucas S."/>
            <person name="Copeland A."/>
            <person name="Lapidus A."/>
            <person name="Glavina del Rio T."/>
            <person name="Dalin E."/>
            <person name="Tice H."/>
            <person name="Bruce D."/>
            <person name="Goodwin L."/>
            <person name="Pitluck S."/>
            <person name="Sims D."/>
            <person name="Brettin T."/>
            <person name="Detter J.C."/>
            <person name="Han C."/>
            <person name="Larimer F."/>
            <person name="Land M."/>
            <person name="Hauser L."/>
            <person name="Kyrpides N."/>
            <person name="Ivanova N."/>
            <person name="Marx C.J."/>
            <person name="Richardson P."/>
        </authorList>
    </citation>
    <scope>NUCLEOTIDE SEQUENCE [LARGE SCALE GENOMIC DNA]</scope>
    <source>
        <strain evidence="5">LMG 21967 / CNCM I-2342 / ORS 2060</strain>
        <strain evidence="3">ORS 2060</strain>
    </source>
</reference>
<dbReference type="RefSeq" id="WP_015927300.1">
    <property type="nucleotide sequence ID" value="NC_011894.1"/>
</dbReference>
<evidence type="ECO:0000256" key="1">
    <source>
        <dbReference type="SAM" id="MobiDB-lite"/>
    </source>
</evidence>
<evidence type="ECO:0000313" key="3">
    <source>
        <dbReference type="EMBL" id="ACL55590.1"/>
    </source>
</evidence>
<dbReference type="Proteomes" id="UP000008207">
    <property type="component" value="Chromosome"/>
</dbReference>
<evidence type="ECO:0000256" key="2">
    <source>
        <dbReference type="SAM" id="SignalP"/>
    </source>
</evidence>
<accession>B8IDL8</accession>
<evidence type="ECO:0000313" key="5">
    <source>
        <dbReference type="Proteomes" id="UP000008207"/>
    </source>
</evidence>
<keyword evidence="5" id="KW-1185">Reference proteome</keyword>
<dbReference type="KEGG" id="mno:Mnod_0552"/>
<organism evidence="3 5">
    <name type="scientific">Methylobacterium nodulans (strain LMG 21967 / CNCM I-2342 / ORS 2060)</name>
    <dbReference type="NCBI Taxonomy" id="460265"/>
    <lineage>
        <taxon>Bacteria</taxon>
        <taxon>Pseudomonadati</taxon>
        <taxon>Pseudomonadota</taxon>
        <taxon>Alphaproteobacteria</taxon>
        <taxon>Hyphomicrobiales</taxon>
        <taxon>Methylobacteriaceae</taxon>
        <taxon>Methylobacterium</taxon>
    </lineage>
</organism>
<dbReference type="HOGENOM" id="CLU_2494343_0_0_5"/>
<dbReference type="EMBL" id="CP001349">
    <property type="protein sequence ID" value="ACL55590.1"/>
    <property type="molecule type" value="Genomic_DNA"/>
</dbReference>
<evidence type="ECO:0000313" key="4">
    <source>
        <dbReference type="EMBL" id="ACL58806.1"/>
    </source>
</evidence>
<dbReference type="AlphaFoldDB" id="B8IDL8"/>
<dbReference type="OrthoDB" id="8006100at2"/>
<dbReference type="EMBL" id="CP001349">
    <property type="protein sequence ID" value="ACL58806.1"/>
    <property type="molecule type" value="Genomic_DNA"/>
</dbReference>
<keyword evidence="2" id="KW-0732">Signal</keyword>
<dbReference type="eggNOG" id="ENOG5030ZNV">
    <property type="taxonomic scope" value="Bacteria"/>
</dbReference>
<feature type="signal peptide" evidence="2">
    <location>
        <begin position="1"/>
        <end position="22"/>
    </location>
</feature>
<sequence>MKTFLVTAVCAVGIFSISPASAQNIEIGPGGPSVDFRSRGERERDIERQEMRRDRAIERRREYRREQELRRDEDDED</sequence>
<feature type="region of interest" description="Disordered" evidence="1">
    <location>
        <begin position="22"/>
        <end position="53"/>
    </location>
</feature>
<name>B8IDL8_METNO</name>
<feature type="compositionally biased region" description="Basic and acidic residues" evidence="1">
    <location>
        <begin position="36"/>
        <end position="53"/>
    </location>
</feature>
<gene>
    <name evidence="3" type="ordered locus">Mnod_0552</name>
    <name evidence="4" type="ordered locus">Mnod_3906</name>
</gene>
<proteinExistence type="predicted"/>